<sequence>MNKLKQKIIEANPDKDWKFKIVKNNEIVIEYNEPIRLADVLLAANKKVLQENLSTDKTTDIYYKIIMKWKWKDDNLDHQSKETIKFLEDILI</sequence>
<gene>
    <name evidence="1" type="ORF">MM415A03736_0006</name>
    <name evidence="2" type="ORF">MM415B07323_0006</name>
</gene>
<dbReference type="AlphaFoldDB" id="A0A6M3LNA7"/>
<name>A0A6M3LNA7_9ZZZZ</name>
<proteinExistence type="predicted"/>
<organism evidence="2">
    <name type="scientific">viral metagenome</name>
    <dbReference type="NCBI Taxonomy" id="1070528"/>
    <lineage>
        <taxon>unclassified sequences</taxon>
        <taxon>metagenomes</taxon>
        <taxon>organismal metagenomes</taxon>
    </lineage>
</organism>
<protein>
    <submittedName>
        <fullName evidence="2">Uncharacterized protein</fullName>
    </submittedName>
</protein>
<accession>A0A6M3LNA7</accession>
<dbReference type="EMBL" id="MT141792">
    <property type="protein sequence ID" value="QJA70433.1"/>
    <property type="molecule type" value="Genomic_DNA"/>
</dbReference>
<evidence type="ECO:0000313" key="1">
    <source>
        <dbReference type="EMBL" id="QJA70433.1"/>
    </source>
</evidence>
<dbReference type="EMBL" id="MT143436">
    <property type="protein sequence ID" value="QJA96817.1"/>
    <property type="molecule type" value="Genomic_DNA"/>
</dbReference>
<reference evidence="2" key="1">
    <citation type="submission" date="2020-03" db="EMBL/GenBank/DDBJ databases">
        <title>The deep terrestrial virosphere.</title>
        <authorList>
            <person name="Holmfeldt K."/>
            <person name="Nilsson E."/>
            <person name="Simone D."/>
            <person name="Lopez-Fernandez M."/>
            <person name="Wu X."/>
            <person name="de Brujin I."/>
            <person name="Lundin D."/>
            <person name="Andersson A."/>
            <person name="Bertilsson S."/>
            <person name="Dopson M."/>
        </authorList>
    </citation>
    <scope>NUCLEOTIDE SEQUENCE</scope>
    <source>
        <strain evidence="1">MM415A03736</strain>
        <strain evidence="2">MM415B07323</strain>
    </source>
</reference>
<evidence type="ECO:0000313" key="2">
    <source>
        <dbReference type="EMBL" id="QJA96817.1"/>
    </source>
</evidence>